<name>W2K3T8_PHYNI</name>
<dbReference type="AlphaFoldDB" id="W2K3T8"/>
<gene>
    <name evidence="1" type="ORF">L917_19661</name>
</gene>
<organism evidence="1">
    <name type="scientific">Phytophthora nicotianae</name>
    <name type="common">Potato buckeye rot agent</name>
    <name type="synonym">Phytophthora parasitica</name>
    <dbReference type="NCBI Taxonomy" id="4792"/>
    <lineage>
        <taxon>Eukaryota</taxon>
        <taxon>Sar</taxon>
        <taxon>Stramenopiles</taxon>
        <taxon>Oomycota</taxon>
        <taxon>Peronosporomycetes</taxon>
        <taxon>Peronosporales</taxon>
        <taxon>Peronosporaceae</taxon>
        <taxon>Phytophthora</taxon>
    </lineage>
</organism>
<proteinExistence type="predicted"/>
<reference evidence="1" key="1">
    <citation type="submission" date="2013-11" db="EMBL/GenBank/DDBJ databases">
        <title>The Genome Sequence of Phytophthora parasitica CHvinca01.</title>
        <authorList>
            <consortium name="The Broad Institute Genomics Platform"/>
            <person name="Russ C."/>
            <person name="Tyler B."/>
            <person name="Panabieres F."/>
            <person name="Shan W."/>
            <person name="Tripathy S."/>
            <person name="Grunwald N."/>
            <person name="Machado M."/>
            <person name="Johnson C.S."/>
            <person name="Arredondo F."/>
            <person name="Hong C."/>
            <person name="Coffey M."/>
            <person name="Young S.K."/>
            <person name="Zeng Q."/>
            <person name="Gargeya S."/>
            <person name="Fitzgerald M."/>
            <person name="Abouelleil A."/>
            <person name="Alvarado L."/>
            <person name="Chapman S.B."/>
            <person name="Gainer-Dewar J."/>
            <person name="Goldberg J."/>
            <person name="Griggs A."/>
            <person name="Gujja S."/>
            <person name="Hansen M."/>
            <person name="Howarth C."/>
            <person name="Imamovic A."/>
            <person name="Ireland A."/>
            <person name="Larimer J."/>
            <person name="McCowan C."/>
            <person name="Murphy C."/>
            <person name="Pearson M."/>
            <person name="Poon T.W."/>
            <person name="Priest M."/>
            <person name="Roberts A."/>
            <person name="Saif S."/>
            <person name="Shea T."/>
            <person name="Sykes S."/>
            <person name="Wortman J."/>
            <person name="Nusbaum C."/>
            <person name="Birren B."/>
        </authorList>
    </citation>
    <scope>NUCLEOTIDE SEQUENCE [LARGE SCALE GENOMIC DNA]</scope>
    <source>
        <strain evidence="1">CHvinca01</strain>
    </source>
</reference>
<dbReference type="Proteomes" id="UP000054423">
    <property type="component" value="Unassembled WGS sequence"/>
</dbReference>
<dbReference type="VEuPathDB" id="FungiDB:PPTG_21752"/>
<accession>W2K3T8</accession>
<protein>
    <submittedName>
        <fullName evidence="1">Uncharacterized protein</fullName>
    </submittedName>
</protein>
<dbReference type="OrthoDB" id="70398at2759"/>
<evidence type="ECO:0000313" key="1">
    <source>
        <dbReference type="EMBL" id="ETL79777.1"/>
    </source>
</evidence>
<dbReference type="EMBL" id="KI682925">
    <property type="protein sequence ID" value="ETL79777.1"/>
    <property type="molecule type" value="Genomic_DNA"/>
</dbReference>
<sequence length="72" mass="7802">MSALMPNENVANVAIAVELFPVGAGGRSGFGVAVVQYIISVKNNGVTTDTTVGQYIVKLHEFRPSHKYYMSR</sequence>